<dbReference type="InterPro" id="IPR050706">
    <property type="entry name" value="Cyclic-di-GMP_PDE-like"/>
</dbReference>
<dbReference type="RefSeq" id="WP_145051202.1">
    <property type="nucleotide sequence ID" value="NZ_CP036433.1"/>
</dbReference>
<dbReference type="KEGG" id="lcre:Pla8534_16190"/>
<dbReference type="OrthoDB" id="9762141at2"/>
<reference evidence="4 5" key="1">
    <citation type="submission" date="2019-02" db="EMBL/GenBank/DDBJ databases">
        <title>Deep-cultivation of Planctomycetes and their phenomic and genomic characterization uncovers novel biology.</title>
        <authorList>
            <person name="Wiegand S."/>
            <person name="Jogler M."/>
            <person name="Boedeker C."/>
            <person name="Pinto D."/>
            <person name="Vollmers J."/>
            <person name="Rivas-Marin E."/>
            <person name="Kohn T."/>
            <person name="Peeters S.H."/>
            <person name="Heuer A."/>
            <person name="Rast P."/>
            <person name="Oberbeckmann S."/>
            <person name="Bunk B."/>
            <person name="Jeske O."/>
            <person name="Meyerdierks A."/>
            <person name="Storesund J.E."/>
            <person name="Kallscheuer N."/>
            <person name="Luecker S."/>
            <person name="Lage O.M."/>
            <person name="Pohl T."/>
            <person name="Merkel B.J."/>
            <person name="Hornburger P."/>
            <person name="Mueller R.-W."/>
            <person name="Bruemmer F."/>
            <person name="Labrenz M."/>
            <person name="Spormann A.M."/>
            <person name="Op den Camp H."/>
            <person name="Overmann J."/>
            <person name="Amann R."/>
            <person name="Jetten M.S.M."/>
            <person name="Mascher T."/>
            <person name="Medema M.H."/>
            <person name="Devos D.P."/>
            <person name="Kaster A.-K."/>
            <person name="Ovreas L."/>
            <person name="Rohde M."/>
            <person name="Galperin M.Y."/>
            <person name="Jogler C."/>
        </authorList>
    </citation>
    <scope>NUCLEOTIDE SEQUENCE [LARGE SCALE GENOMIC DNA]</scope>
    <source>
        <strain evidence="4 5">Pla85_3_4</strain>
    </source>
</reference>
<dbReference type="PANTHER" id="PTHR33121:SF70">
    <property type="entry name" value="SIGNALING PROTEIN YKOW"/>
    <property type="match status" value="1"/>
</dbReference>
<dbReference type="InterPro" id="IPR029787">
    <property type="entry name" value="Nucleotide_cyclase"/>
</dbReference>
<dbReference type="PANTHER" id="PTHR33121">
    <property type="entry name" value="CYCLIC DI-GMP PHOSPHODIESTERASE PDEF"/>
    <property type="match status" value="1"/>
</dbReference>
<dbReference type="GO" id="GO:0071111">
    <property type="term" value="F:cyclic-guanylate-specific phosphodiesterase activity"/>
    <property type="evidence" value="ECO:0007669"/>
    <property type="project" value="InterPro"/>
</dbReference>
<dbReference type="CDD" id="cd01949">
    <property type="entry name" value="GGDEF"/>
    <property type="match status" value="1"/>
</dbReference>
<evidence type="ECO:0000313" key="5">
    <source>
        <dbReference type="Proteomes" id="UP000317648"/>
    </source>
</evidence>
<evidence type="ECO:0000259" key="3">
    <source>
        <dbReference type="PROSITE" id="PS50887"/>
    </source>
</evidence>
<dbReference type="SUPFAM" id="SSF55073">
    <property type="entry name" value="Nucleotide cyclase"/>
    <property type="match status" value="1"/>
</dbReference>
<gene>
    <name evidence="4" type="primary">cph2_1</name>
    <name evidence="4" type="ORF">Pla8534_16190</name>
</gene>
<dbReference type="InterPro" id="IPR001633">
    <property type="entry name" value="EAL_dom"/>
</dbReference>
<keyword evidence="1" id="KW-1133">Transmembrane helix</keyword>
<feature type="transmembrane region" description="Helical" evidence="1">
    <location>
        <begin position="79"/>
        <end position="97"/>
    </location>
</feature>
<keyword evidence="1" id="KW-0812">Transmembrane</keyword>
<feature type="transmembrane region" description="Helical" evidence="1">
    <location>
        <begin position="29"/>
        <end position="47"/>
    </location>
</feature>
<sequence>MFDWFVNHTDEETLFVDSTDAQLLRARRVWEFIVVLWSTWIFFAIFLCFRGYYVASCICVIDSVVHLLLAVWFRKHHDYRLIMNLNLLASAFGLFFVSVTDPAMSATMLFFPVSILVASQLLGVRSAFYWLLVNIAALTLFHFYMYGFDITVRVSWLDELVLQLGVAVCTFVCCLRGEEYYALRTESLIRLSQELQEESKRLHRLATTDALTGLINRFQFQEKMKEAVLLAQNGGPPVALFLLDMDGFKEINDTLGHTVGDDALVEIGRRLNQVFGQRAEVARLGGDEFCIIYRGIDQHEYAAQVSELICDILSKKYVLSEAEFHLGVSVGVAIAPGDATCDRDLLAFADTAMFHAKENRLGHACYKAEMTDRLVEYRTMQELLSHALDKNEFFIVYQPQVDLHTNVVTGVEALLRWRHNDEVIPPYRFIKLLEDSGEIIRVSRWIVGEACQQLADWNREGYQVNISINLSAMQFQDSGFRQCVADSTRQCGIKPSDLDFEITEGMLVENVQQAVEMLNALKEMGASISVDDFGTGYSSLAYLRQFPIDRLKIDRAFIKDIPDGDDGQIAASIIVLARALGMKVLAEGAETEAHLKFLRDHDCDEYQGYFLSPPVPPEKVVQFFQRAASPTKVE</sequence>
<dbReference type="CDD" id="cd01948">
    <property type="entry name" value="EAL"/>
    <property type="match status" value="1"/>
</dbReference>
<dbReference type="Gene3D" id="3.20.20.450">
    <property type="entry name" value="EAL domain"/>
    <property type="match status" value="1"/>
</dbReference>
<dbReference type="Pfam" id="PF00563">
    <property type="entry name" value="EAL"/>
    <property type="match status" value="1"/>
</dbReference>
<dbReference type="NCBIfam" id="TIGR00254">
    <property type="entry name" value="GGDEF"/>
    <property type="match status" value="1"/>
</dbReference>
<dbReference type="PROSITE" id="PS50887">
    <property type="entry name" value="GGDEF"/>
    <property type="match status" value="1"/>
</dbReference>
<protein>
    <submittedName>
        <fullName evidence="4">Phytochrome-like protein cph2</fullName>
    </submittedName>
</protein>
<dbReference type="Gene3D" id="3.30.70.270">
    <property type="match status" value="1"/>
</dbReference>
<name>A0A518DPS8_9BACT</name>
<dbReference type="Pfam" id="PF00990">
    <property type="entry name" value="GGDEF"/>
    <property type="match status" value="1"/>
</dbReference>
<dbReference type="EMBL" id="CP036433">
    <property type="protein sequence ID" value="QDU93836.1"/>
    <property type="molecule type" value="Genomic_DNA"/>
</dbReference>
<evidence type="ECO:0000256" key="1">
    <source>
        <dbReference type="SAM" id="Phobius"/>
    </source>
</evidence>
<dbReference type="InterPro" id="IPR000160">
    <property type="entry name" value="GGDEF_dom"/>
</dbReference>
<accession>A0A518DPS8</accession>
<dbReference type="AlphaFoldDB" id="A0A518DPS8"/>
<dbReference type="InterPro" id="IPR043128">
    <property type="entry name" value="Rev_trsase/Diguanyl_cyclase"/>
</dbReference>
<feature type="domain" description="GGDEF" evidence="3">
    <location>
        <begin position="236"/>
        <end position="371"/>
    </location>
</feature>
<organism evidence="4 5">
    <name type="scientific">Lignipirellula cremea</name>
    <dbReference type="NCBI Taxonomy" id="2528010"/>
    <lineage>
        <taxon>Bacteria</taxon>
        <taxon>Pseudomonadati</taxon>
        <taxon>Planctomycetota</taxon>
        <taxon>Planctomycetia</taxon>
        <taxon>Pirellulales</taxon>
        <taxon>Pirellulaceae</taxon>
        <taxon>Lignipirellula</taxon>
    </lineage>
</organism>
<keyword evidence="1" id="KW-0472">Membrane</keyword>
<feature type="transmembrane region" description="Helical" evidence="1">
    <location>
        <begin position="103"/>
        <end position="122"/>
    </location>
</feature>
<proteinExistence type="predicted"/>
<feature type="transmembrane region" description="Helical" evidence="1">
    <location>
        <begin position="129"/>
        <end position="148"/>
    </location>
</feature>
<dbReference type="SMART" id="SM00052">
    <property type="entry name" value="EAL"/>
    <property type="match status" value="1"/>
</dbReference>
<keyword evidence="5" id="KW-1185">Reference proteome</keyword>
<evidence type="ECO:0000313" key="4">
    <source>
        <dbReference type="EMBL" id="QDU93836.1"/>
    </source>
</evidence>
<dbReference type="SUPFAM" id="SSF141868">
    <property type="entry name" value="EAL domain-like"/>
    <property type="match status" value="1"/>
</dbReference>
<feature type="transmembrane region" description="Helical" evidence="1">
    <location>
        <begin position="53"/>
        <end position="72"/>
    </location>
</feature>
<evidence type="ECO:0000259" key="2">
    <source>
        <dbReference type="PROSITE" id="PS50883"/>
    </source>
</evidence>
<dbReference type="Proteomes" id="UP000317648">
    <property type="component" value="Chromosome"/>
</dbReference>
<dbReference type="SMART" id="SM00267">
    <property type="entry name" value="GGDEF"/>
    <property type="match status" value="1"/>
</dbReference>
<dbReference type="PROSITE" id="PS50883">
    <property type="entry name" value="EAL"/>
    <property type="match status" value="1"/>
</dbReference>
<dbReference type="InterPro" id="IPR035919">
    <property type="entry name" value="EAL_sf"/>
</dbReference>
<feature type="domain" description="EAL" evidence="2">
    <location>
        <begin position="377"/>
        <end position="628"/>
    </location>
</feature>